<protein>
    <recommendedName>
        <fullName evidence="4">SMODS and SLOG-associating 2TM effector domain-containing protein</fullName>
    </recommendedName>
</protein>
<keyword evidence="1" id="KW-1133">Transmembrane helix</keyword>
<dbReference type="EMBL" id="JAJITD010000014">
    <property type="protein sequence ID" value="MCC8395835.1"/>
    <property type="molecule type" value="Genomic_DNA"/>
</dbReference>
<comment type="caution">
    <text evidence="2">The sequence shown here is derived from an EMBL/GenBank/DDBJ whole genome shotgun (WGS) entry which is preliminary data.</text>
</comment>
<organism evidence="2 3">
    <name type="scientific">Paraburkholderia sejongensis</name>
    <dbReference type="NCBI Taxonomy" id="2886946"/>
    <lineage>
        <taxon>Bacteria</taxon>
        <taxon>Pseudomonadati</taxon>
        <taxon>Pseudomonadota</taxon>
        <taxon>Betaproteobacteria</taxon>
        <taxon>Burkholderiales</taxon>
        <taxon>Burkholderiaceae</taxon>
        <taxon>Paraburkholderia</taxon>
    </lineage>
</organism>
<sequence length="282" mass="31145">MFHIRRHAAAPARIADAGDFEYLDRQADKWGRRYRGAGILIGYLGIAVIFCAIAPVALQIEDAHTLQTMGALKVAMMIATLVLILRVSGPNGAKQRWIAARRAAEALRYRPLQRLLLEFEATLKHGAVDGAAVRQQLHERIRIDLEQQVAYNRKKHHDCELIEQGAKRLSWLVFFVALGCAIGLLLSELELIGHHPWLILGTAFLPALLGGIHGINAFLDISGLAEQHERMAGTLDTILKRVSSATLTDAQLIAEARSAWLMLSERDSEWADKSSASELIPG</sequence>
<evidence type="ECO:0008006" key="4">
    <source>
        <dbReference type="Google" id="ProtNLM"/>
    </source>
</evidence>
<evidence type="ECO:0000256" key="1">
    <source>
        <dbReference type="SAM" id="Phobius"/>
    </source>
</evidence>
<feature type="transmembrane region" description="Helical" evidence="1">
    <location>
        <begin position="70"/>
        <end position="87"/>
    </location>
</feature>
<keyword evidence="3" id="KW-1185">Reference proteome</keyword>
<feature type="transmembrane region" description="Helical" evidence="1">
    <location>
        <begin position="198"/>
        <end position="221"/>
    </location>
</feature>
<keyword evidence="1" id="KW-0812">Transmembrane</keyword>
<name>A0ABS8K1D9_9BURK</name>
<evidence type="ECO:0000313" key="3">
    <source>
        <dbReference type="Proteomes" id="UP001431019"/>
    </source>
</evidence>
<proteinExistence type="predicted"/>
<reference evidence="2 3" key="1">
    <citation type="submission" date="2021-11" db="EMBL/GenBank/DDBJ databases">
        <authorList>
            <person name="Oh E.-T."/>
            <person name="Kim S.-B."/>
        </authorList>
    </citation>
    <scope>NUCLEOTIDE SEQUENCE [LARGE SCALE GENOMIC DNA]</scope>
    <source>
        <strain evidence="2 3">MMS20-SJTR3</strain>
    </source>
</reference>
<keyword evidence="1" id="KW-0472">Membrane</keyword>
<evidence type="ECO:0000313" key="2">
    <source>
        <dbReference type="EMBL" id="MCC8395835.1"/>
    </source>
</evidence>
<dbReference type="Proteomes" id="UP001431019">
    <property type="component" value="Unassembled WGS sequence"/>
</dbReference>
<accession>A0ABS8K1D9</accession>
<dbReference type="RefSeq" id="WP_230512195.1">
    <property type="nucleotide sequence ID" value="NZ_JAJITD010000014.1"/>
</dbReference>
<feature type="transmembrane region" description="Helical" evidence="1">
    <location>
        <begin position="169"/>
        <end position="186"/>
    </location>
</feature>
<feature type="transmembrane region" description="Helical" evidence="1">
    <location>
        <begin position="37"/>
        <end position="58"/>
    </location>
</feature>
<gene>
    <name evidence="2" type="ORF">LJ656_24935</name>
</gene>